<dbReference type="Proteomes" id="UP001597483">
    <property type="component" value="Unassembled WGS sequence"/>
</dbReference>
<name>A0ABW5HJ79_9PSEU</name>
<dbReference type="EMBL" id="JBHUKS010000032">
    <property type="protein sequence ID" value="MFD2473324.1"/>
    <property type="molecule type" value="Genomic_DNA"/>
</dbReference>
<keyword evidence="2" id="KW-1185">Reference proteome</keyword>
<proteinExistence type="predicted"/>
<gene>
    <name evidence="1" type="ORF">ACFSVL_38405</name>
</gene>
<organism evidence="1 2">
    <name type="scientific">Amycolatopsis silviterrae</name>
    <dbReference type="NCBI Taxonomy" id="1656914"/>
    <lineage>
        <taxon>Bacteria</taxon>
        <taxon>Bacillati</taxon>
        <taxon>Actinomycetota</taxon>
        <taxon>Actinomycetes</taxon>
        <taxon>Pseudonocardiales</taxon>
        <taxon>Pseudonocardiaceae</taxon>
        <taxon>Amycolatopsis</taxon>
    </lineage>
</organism>
<evidence type="ECO:0000313" key="1">
    <source>
        <dbReference type="EMBL" id="MFD2473324.1"/>
    </source>
</evidence>
<evidence type="ECO:0000313" key="2">
    <source>
        <dbReference type="Proteomes" id="UP001597483"/>
    </source>
</evidence>
<comment type="caution">
    <text evidence="1">The sequence shown here is derived from an EMBL/GenBank/DDBJ whole genome shotgun (WGS) entry which is preliminary data.</text>
</comment>
<dbReference type="InterPro" id="IPR018697">
    <property type="entry name" value="DUF2199"/>
</dbReference>
<dbReference type="RefSeq" id="WP_378311716.1">
    <property type="nucleotide sequence ID" value="NZ_JBHUKS010000032.1"/>
</dbReference>
<protein>
    <submittedName>
        <fullName evidence="1">DUF2199 domain-containing protein</fullName>
    </submittedName>
</protein>
<sequence>MTTDLGFDCSCCGRRHDELPLAYGAPAPAHWHDGLAGQPGFVLGEEQCVLDGEHFFVRGLLVLPMPDGEDFEWGVWVSLSKDSFTRVTELWDDPARVDEPPYFGWLSTELPGYEPTTLNLKTNLHSQPVGVRPLVELEPTGHPLAVEQRTGIDRARVQEIAELLLHPGR</sequence>
<dbReference type="Pfam" id="PF09965">
    <property type="entry name" value="DUF2199"/>
    <property type="match status" value="1"/>
</dbReference>
<reference evidence="2" key="1">
    <citation type="journal article" date="2019" name="Int. J. Syst. Evol. Microbiol.">
        <title>The Global Catalogue of Microorganisms (GCM) 10K type strain sequencing project: providing services to taxonomists for standard genome sequencing and annotation.</title>
        <authorList>
            <consortium name="The Broad Institute Genomics Platform"/>
            <consortium name="The Broad Institute Genome Sequencing Center for Infectious Disease"/>
            <person name="Wu L."/>
            <person name="Ma J."/>
        </authorList>
    </citation>
    <scope>NUCLEOTIDE SEQUENCE [LARGE SCALE GENOMIC DNA]</scope>
    <source>
        <strain evidence="2">CGMCC 4.7641</strain>
    </source>
</reference>
<accession>A0ABW5HJ79</accession>